<dbReference type="RefSeq" id="WP_318349261.1">
    <property type="nucleotide sequence ID" value="NZ_AP018694.1"/>
</dbReference>
<gene>
    <name evidence="1" type="ORF">AQPE_0299</name>
</gene>
<dbReference type="Proteomes" id="UP001193389">
    <property type="component" value="Chromosome"/>
</dbReference>
<sequence>MFEKINFEGWANCLKVSNGNVELIVTTDVGPRVISFGYKGGQNLFHVSPGDKGKTGGDQWRIYGGHRLWLAPEVMPRSYAPDNGKVEHLWNGETLTLSQAKDPLTGVVKEMEITLDPSYNQVKVLHRITNKNIWDIELSPWPITALAGGGAAILPQEPYIDPEHYLLPSRPLVLWYYTQMSDPRWVWGEKYIRMNFDPAIKSEQKIGILNKQGWAAYCLHGDLFVKTFGYDENAAYADYNCNNELYMNGGFVEIETVGPFVKIPPGGMVEHTEHWYLGKALVQNTEESIDKNVLPFVKSVLSPKK</sequence>
<name>A0A5K7S3P2_9BACT</name>
<evidence type="ECO:0000313" key="1">
    <source>
        <dbReference type="EMBL" id="BBE16162.1"/>
    </source>
</evidence>
<dbReference type="EMBL" id="AP018694">
    <property type="protein sequence ID" value="BBE16162.1"/>
    <property type="molecule type" value="Genomic_DNA"/>
</dbReference>
<reference evidence="1" key="1">
    <citation type="journal article" date="2020" name="Int. J. Syst. Evol. Microbiol.">
        <title>Aquipluma nitroreducens gen. nov. sp. nov., a novel facultatively anaerobic bacterium isolated from a freshwater lake.</title>
        <authorList>
            <person name="Watanabe M."/>
            <person name="Kojima H."/>
            <person name="Fukui M."/>
        </authorList>
    </citation>
    <scope>NUCLEOTIDE SEQUENCE</scope>
    <source>
        <strain evidence="1">MeG22</strain>
    </source>
</reference>
<keyword evidence="2" id="KW-1185">Reference proteome</keyword>
<dbReference type="KEGG" id="anf:AQPE_0299"/>
<protein>
    <submittedName>
        <fullName evidence="1">Uncharacterized protein</fullName>
    </submittedName>
</protein>
<accession>A0A5K7S3P2</accession>
<organism evidence="1 2">
    <name type="scientific">Aquipluma nitroreducens</name>
    <dbReference type="NCBI Taxonomy" id="2010828"/>
    <lineage>
        <taxon>Bacteria</taxon>
        <taxon>Pseudomonadati</taxon>
        <taxon>Bacteroidota</taxon>
        <taxon>Bacteroidia</taxon>
        <taxon>Marinilabiliales</taxon>
        <taxon>Prolixibacteraceae</taxon>
        <taxon>Aquipluma</taxon>
    </lineage>
</organism>
<proteinExistence type="predicted"/>
<evidence type="ECO:0000313" key="2">
    <source>
        <dbReference type="Proteomes" id="UP001193389"/>
    </source>
</evidence>
<dbReference type="AlphaFoldDB" id="A0A5K7S3P2"/>